<dbReference type="RefSeq" id="WP_025290415.1">
    <property type="nucleotide sequence ID" value="NZ_CP006644.1"/>
</dbReference>
<dbReference type="eggNOG" id="ENOG5032PHC">
    <property type="taxonomic scope" value="Bacteria"/>
</dbReference>
<keyword evidence="2" id="KW-1185">Reference proteome</keyword>
<evidence type="ECO:0000313" key="1">
    <source>
        <dbReference type="EMBL" id="AHE52042.1"/>
    </source>
</evidence>
<dbReference type="AlphaFoldDB" id="W0A6F1"/>
<proteinExistence type="predicted"/>
<dbReference type="OrthoDB" id="7559352at2"/>
<sequence>MRLGHDRTIFLALCVLDDAAERCRRAPVAPTLALRLALACLHAASDGDRGMHDRFWRVVCGRDRPTADHRRGQQRWNAARGLMAHIAARAGLKPTAALFVRIGRARRVPPRTGPAGVGRAAAANAAEDDERQRERWCAI</sequence>
<gene>
    <name evidence="1" type="ORF">NX02_01380</name>
</gene>
<dbReference type="HOGENOM" id="CLU_1843838_0_0_5"/>
<dbReference type="KEGG" id="ssan:NX02_01380"/>
<accession>W0A6F1</accession>
<name>W0A6F1_9SPHN</name>
<dbReference type="PATRIC" id="fig|1123269.5.peg.281"/>
<reference evidence="1 2" key="1">
    <citation type="submission" date="2013-07" db="EMBL/GenBank/DDBJ databases">
        <title>Completed genome of Sphingomonas sanxanigenens NX02.</title>
        <authorList>
            <person name="Ma T."/>
            <person name="Huang H."/>
            <person name="Wu M."/>
            <person name="Li X."/>
            <person name="Li G."/>
        </authorList>
    </citation>
    <scope>NUCLEOTIDE SEQUENCE [LARGE SCALE GENOMIC DNA]</scope>
    <source>
        <strain evidence="1 2">NX02</strain>
    </source>
</reference>
<evidence type="ECO:0000313" key="2">
    <source>
        <dbReference type="Proteomes" id="UP000018851"/>
    </source>
</evidence>
<organism evidence="1 2">
    <name type="scientific">Sphingomonas sanxanigenens DSM 19645 = NX02</name>
    <dbReference type="NCBI Taxonomy" id="1123269"/>
    <lineage>
        <taxon>Bacteria</taxon>
        <taxon>Pseudomonadati</taxon>
        <taxon>Pseudomonadota</taxon>
        <taxon>Alphaproteobacteria</taxon>
        <taxon>Sphingomonadales</taxon>
        <taxon>Sphingomonadaceae</taxon>
        <taxon>Sphingomonas</taxon>
    </lineage>
</organism>
<dbReference type="Proteomes" id="UP000018851">
    <property type="component" value="Chromosome"/>
</dbReference>
<dbReference type="EMBL" id="CP006644">
    <property type="protein sequence ID" value="AHE52042.1"/>
    <property type="molecule type" value="Genomic_DNA"/>
</dbReference>
<protein>
    <submittedName>
        <fullName evidence="1">Uncharacterized protein</fullName>
    </submittedName>
</protein>